<dbReference type="AlphaFoldDB" id="A0A090MBL3"/>
<dbReference type="GO" id="GO:0000325">
    <property type="term" value="C:plant-type vacuole"/>
    <property type="evidence" value="ECO:0007669"/>
    <property type="project" value="TreeGrafter"/>
</dbReference>
<dbReference type="InterPro" id="IPR005725">
    <property type="entry name" value="ATPase_V1-cplx_asu"/>
</dbReference>
<keyword evidence="15" id="KW-1185">Reference proteome</keyword>
<evidence type="ECO:0000256" key="4">
    <source>
        <dbReference type="ARBA" id="ARBA00012473"/>
    </source>
</evidence>
<dbReference type="InterPro" id="IPR003593">
    <property type="entry name" value="AAA+_ATPase"/>
</dbReference>
<dbReference type="EC" id="7.1.2.2" evidence="4"/>
<dbReference type="NCBIfam" id="NF003220">
    <property type="entry name" value="PRK04192.1"/>
    <property type="match status" value="1"/>
</dbReference>
<evidence type="ECO:0000256" key="11">
    <source>
        <dbReference type="ARBA" id="ARBA00023310"/>
    </source>
</evidence>
<dbReference type="InterPro" id="IPR055190">
    <property type="entry name" value="ATP-synt_VA_C"/>
</dbReference>
<keyword evidence="7" id="KW-0375">Hydrogen ion transport</keyword>
<dbReference type="FunCoup" id="A0A090MBL3">
    <property type="interactions" value="1531"/>
</dbReference>
<name>A0A090MBL3_OSTTA</name>
<evidence type="ECO:0000256" key="9">
    <source>
        <dbReference type="ARBA" id="ARBA00022967"/>
    </source>
</evidence>
<dbReference type="Pfam" id="PF00006">
    <property type="entry name" value="ATP-synt_ab"/>
    <property type="match status" value="1"/>
</dbReference>
<reference evidence="14 15" key="2">
    <citation type="journal article" date="2014" name="BMC Genomics">
        <title>An improved genome of the model marine alga Ostreococcus tauri unfolds by assessing Illumina de novo assemblies.</title>
        <authorList>
            <person name="Blanc-Mathieu R."/>
            <person name="Verhelst B."/>
            <person name="Derelle E."/>
            <person name="Rombauts S."/>
            <person name="Bouget F.Y."/>
            <person name="Carre I."/>
            <person name="Chateau A."/>
            <person name="Eyre-Walker A."/>
            <person name="Grimsley N."/>
            <person name="Moreau H."/>
            <person name="Piegu B."/>
            <person name="Rivals E."/>
            <person name="Schackwitz W."/>
            <person name="Van de Peer Y."/>
            <person name="Piganeau G."/>
        </authorList>
    </citation>
    <scope>NUCLEOTIDE SEQUENCE [LARGE SCALE GENOMIC DNA]</scope>
    <source>
        <strain evidence="15">OTTH 0595 / CCAP 157/2 / RCC745</strain>
    </source>
</reference>
<evidence type="ECO:0000256" key="7">
    <source>
        <dbReference type="ARBA" id="ARBA00022781"/>
    </source>
</evidence>
<dbReference type="InterPro" id="IPR024034">
    <property type="entry name" value="ATPase_F1/V1_b/a_C"/>
</dbReference>
<accession>A0A090MBL3</accession>
<dbReference type="CDD" id="cd18111">
    <property type="entry name" value="ATP-synt_V_A-type_alpha_C"/>
    <property type="match status" value="1"/>
</dbReference>
<dbReference type="InParanoid" id="A0A090MBL3"/>
<dbReference type="SUPFAM" id="SSF50615">
    <property type="entry name" value="N-terminal domain of alpha and beta subunits of F1 ATP synthase"/>
    <property type="match status" value="1"/>
</dbReference>
<dbReference type="Gene3D" id="3.40.50.300">
    <property type="entry name" value="P-loop containing nucleotide triphosphate hydrolases"/>
    <property type="match status" value="1"/>
</dbReference>
<dbReference type="InterPro" id="IPR027417">
    <property type="entry name" value="P-loop_NTPase"/>
</dbReference>
<dbReference type="STRING" id="70448.A0A090MBL3"/>
<dbReference type="NCBIfam" id="TIGR01042">
    <property type="entry name" value="V-ATPase_V1_A"/>
    <property type="match status" value="1"/>
</dbReference>
<dbReference type="Gene3D" id="1.10.1140.10">
    <property type="entry name" value="Bovine Mitochondrial F1-atpase, Atp Synthase Beta Chain, Chain D, domain 3"/>
    <property type="match status" value="1"/>
</dbReference>
<dbReference type="Pfam" id="PF16886">
    <property type="entry name" value="ATP-synt_ab_Xtn"/>
    <property type="match status" value="1"/>
</dbReference>
<dbReference type="Pfam" id="PF22919">
    <property type="entry name" value="ATP-synt_VA_C"/>
    <property type="match status" value="1"/>
</dbReference>
<evidence type="ECO:0000256" key="5">
    <source>
        <dbReference type="ARBA" id="ARBA00022448"/>
    </source>
</evidence>
<gene>
    <name evidence="14" type="ORF">OT_ostta10g03010</name>
</gene>
<evidence type="ECO:0000256" key="6">
    <source>
        <dbReference type="ARBA" id="ARBA00022741"/>
    </source>
</evidence>
<dbReference type="GeneID" id="34946208"/>
<dbReference type="InterPro" id="IPR036121">
    <property type="entry name" value="ATPase_F1/V1/A1_a/bsu_N_sf"/>
</dbReference>
<evidence type="ECO:0000256" key="12">
    <source>
        <dbReference type="ARBA" id="ARBA00048383"/>
    </source>
</evidence>
<evidence type="ECO:0000256" key="3">
    <source>
        <dbReference type="ARBA" id="ARBA00011504"/>
    </source>
</evidence>
<dbReference type="CDD" id="cd01134">
    <property type="entry name" value="V_A-ATPase_A"/>
    <property type="match status" value="1"/>
</dbReference>
<evidence type="ECO:0000256" key="2">
    <source>
        <dbReference type="ARBA" id="ARBA00008936"/>
    </source>
</evidence>
<dbReference type="GO" id="GO:0005524">
    <property type="term" value="F:ATP binding"/>
    <property type="evidence" value="ECO:0007669"/>
    <property type="project" value="UniProtKB-KW"/>
</dbReference>
<dbReference type="InterPro" id="IPR000194">
    <property type="entry name" value="ATPase_F1/V1/A1_a/bsu_nucl-bd"/>
</dbReference>
<dbReference type="Pfam" id="PF02874">
    <property type="entry name" value="ATP-synt_ab_N"/>
    <property type="match status" value="1"/>
</dbReference>
<dbReference type="PANTHER" id="PTHR43607">
    <property type="entry name" value="V-TYPE PROTON ATPASE CATALYTIC SUBUNIT A"/>
    <property type="match status" value="1"/>
</dbReference>
<dbReference type="GO" id="GO:0006754">
    <property type="term" value="P:ATP biosynthetic process"/>
    <property type="evidence" value="ECO:0007669"/>
    <property type="project" value="UniProtKB-KW"/>
</dbReference>
<dbReference type="HAMAP" id="MF_00309">
    <property type="entry name" value="ATP_synth_A_arch"/>
    <property type="match status" value="1"/>
</dbReference>
<sequence length="620" mass="68596">MSFSRTDGETAENLLGSVKKVSGPVVLAENMHGAAMYELVRVGGDKLIGEIIRLERDTATIQCYEETSGLAVGDPVERTMKPLSVDLGPGALENIFDGIQRPLTTIAARSGDCFIPRGVDVPALDESKLWEFVSSRSGFKVGDHVSGGDIFGRVQENSLMEHRMMVPPNAKGRVTYIAPDGSYDVNEKVIEIEFGGVVKEFSMKQQWPVRAPRPVAEKLAADYPLLTGQRVLDVMFPSVRGGTCAIPGAFGCGKTVISQALSKYSNSDGIIYVGCGERGNEMAEVLYDFPELTMTMPDGREESIMKRTTLVANTSNMPVAAREASIYTGITLAEYFRDQGYNFSMMADSTSRWAEALREISGRLAEMPADSGYPAYLGARLASFYERAGRVRCLGSPNREGSVTVVGAVSPPGGDFSDPVTSATLGIVQVFWGLDKKLAQRKHFPSVNWLISYSKYSNALEPFYDKTDPEFVQLRVVAREVLQKEDELNEIVQLVGKDSLAESDKVTLETAKFLKEDFLQQNSFTEYDKYCPFYKSIGMLRNMIRFHTLATAAVERAATTTDGPKMTFNVIRTRMSELMYRIASMKFEDPKDGEDAIRARFSELEQDIVSAFRALEDEFR</sequence>
<protein>
    <recommendedName>
        <fullName evidence="4">H(+)-transporting two-sector ATPase</fullName>
        <ecNumber evidence="4">7.1.2.2</ecNumber>
    </recommendedName>
</protein>
<comment type="function">
    <text evidence="1">Catalytic subunit of the peripheral V1 complex of vacuolar ATPase. V-ATPase vacuolar ATPase is responsible for acidifying a variety of intracellular compartments in eukaryotic cells.</text>
</comment>
<dbReference type="RefSeq" id="XP_022839848.1">
    <property type="nucleotide sequence ID" value="XM_022983219.1"/>
</dbReference>
<dbReference type="Gene3D" id="2.40.30.20">
    <property type="match status" value="1"/>
</dbReference>
<dbReference type="GO" id="GO:0033180">
    <property type="term" value="C:proton-transporting V-type ATPase, V1 domain"/>
    <property type="evidence" value="ECO:0007669"/>
    <property type="project" value="InterPro"/>
</dbReference>
<keyword evidence="10" id="KW-0406">Ion transport</keyword>
<evidence type="ECO:0000256" key="10">
    <source>
        <dbReference type="ARBA" id="ARBA00023065"/>
    </source>
</evidence>
<dbReference type="PROSITE" id="PS00152">
    <property type="entry name" value="ATPASE_ALPHA_BETA"/>
    <property type="match status" value="1"/>
</dbReference>
<dbReference type="InterPro" id="IPR031686">
    <property type="entry name" value="ATP-synth_a_Xtn"/>
</dbReference>
<dbReference type="InterPro" id="IPR022878">
    <property type="entry name" value="V-ATPase_asu"/>
</dbReference>
<dbReference type="PANTHER" id="PTHR43607:SF1">
    <property type="entry name" value="H(+)-TRANSPORTING TWO-SECTOR ATPASE"/>
    <property type="match status" value="1"/>
</dbReference>
<dbReference type="KEGG" id="ota:OT_ostta10g03010"/>
<keyword evidence="9" id="KW-1278">Translocase</keyword>
<organism evidence="14 15">
    <name type="scientific">Ostreococcus tauri</name>
    <name type="common">Marine green alga</name>
    <dbReference type="NCBI Taxonomy" id="70448"/>
    <lineage>
        <taxon>Eukaryota</taxon>
        <taxon>Viridiplantae</taxon>
        <taxon>Chlorophyta</taxon>
        <taxon>Mamiellophyceae</taxon>
        <taxon>Mamiellales</taxon>
        <taxon>Bathycoccaceae</taxon>
        <taxon>Ostreococcus</taxon>
    </lineage>
</organism>
<comment type="caution">
    <text evidence="14">The sequence shown here is derived from an EMBL/GenBank/DDBJ whole genome shotgun (WGS) entry which is preliminary data.</text>
</comment>
<dbReference type="GO" id="GO:0046961">
    <property type="term" value="F:proton-transporting ATPase activity, rotational mechanism"/>
    <property type="evidence" value="ECO:0007669"/>
    <property type="project" value="InterPro"/>
</dbReference>
<dbReference type="SMART" id="SM00382">
    <property type="entry name" value="AAA"/>
    <property type="match status" value="1"/>
</dbReference>
<dbReference type="Proteomes" id="UP000009170">
    <property type="component" value="Unassembled WGS sequence"/>
</dbReference>
<dbReference type="FunFam" id="2.40.30.20:FF:000002">
    <property type="entry name" value="V-type proton ATPase catalytic subunit A"/>
    <property type="match status" value="1"/>
</dbReference>
<dbReference type="FunFam" id="2.40.50.100:FF:000008">
    <property type="entry name" value="V-type proton ATPase catalytic subunit A"/>
    <property type="match status" value="1"/>
</dbReference>
<evidence type="ECO:0000256" key="1">
    <source>
        <dbReference type="ARBA" id="ARBA00003685"/>
    </source>
</evidence>
<keyword evidence="11" id="KW-0066">ATP synthesis</keyword>
<dbReference type="SUPFAM" id="SSF47917">
    <property type="entry name" value="C-terminal domain of alpha and beta subunits of F1 ATP synthase"/>
    <property type="match status" value="1"/>
</dbReference>
<dbReference type="EMBL" id="CAID01000010">
    <property type="protein sequence ID" value="CEF99464.1"/>
    <property type="molecule type" value="Genomic_DNA"/>
</dbReference>
<evidence type="ECO:0000313" key="15">
    <source>
        <dbReference type="Proteomes" id="UP000009170"/>
    </source>
</evidence>
<dbReference type="InterPro" id="IPR004100">
    <property type="entry name" value="ATPase_F1/V1/A1_a/bsu_N"/>
</dbReference>
<evidence type="ECO:0000259" key="13">
    <source>
        <dbReference type="SMART" id="SM00382"/>
    </source>
</evidence>
<keyword evidence="6" id="KW-0547">Nucleotide-binding</keyword>
<feature type="domain" description="AAA+ ATPase" evidence="13">
    <location>
        <begin position="240"/>
        <end position="431"/>
    </location>
</feature>
<dbReference type="CDD" id="cd18119">
    <property type="entry name" value="ATP-synt_V_A-type_alpha_N"/>
    <property type="match status" value="1"/>
</dbReference>
<comment type="catalytic activity">
    <reaction evidence="12">
        <text>ATP + H2O + 4 H(+)(in) = ADP + phosphate + 5 H(+)(out)</text>
        <dbReference type="Rhea" id="RHEA:57720"/>
        <dbReference type="ChEBI" id="CHEBI:15377"/>
        <dbReference type="ChEBI" id="CHEBI:15378"/>
        <dbReference type="ChEBI" id="CHEBI:30616"/>
        <dbReference type="ChEBI" id="CHEBI:43474"/>
        <dbReference type="ChEBI" id="CHEBI:456216"/>
        <dbReference type="EC" id="7.1.2.2"/>
    </reaction>
</comment>
<dbReference type="InterPro" id="IPR020003">
    <property type="entry name" value="ATPase_a/bsu_AS"/>
</dbReference>
<comment type="similarity">
    <text evidence="2">Belongs to the ATPase alpha/beta chains family.</text>
</comment>
<dbReference type="Gene3D" id="2.40.50.100">
    <property type="match status" value="1"/>
</dbReference>
<dbReference type="InterPro" id="IPR023366">
    <property type="entry name" value="ATP_synth_asu-like_sf"/>
</dbReference>
<evidence type="ECO:0000313" key="14">
    <source>
        <dbReference type="EMBL" id="CEF99464.1"/>
    </source>
</evidence>
<reference evidence="15" key="1">
    <citation type="journal article" date="2006" name="Proc. Natl. Acad. Sci. U.S.A.">
        <title>Genome analysis of the smallest free-living eukaryote Ostreococcus tauri unveils many unique features.</title>
        <authorList>
            <person name="Derelle E."/>
            <person name="Ferraz C."/>
            <person name="Rombauts S."/>
            <person name="Rouze P."/>
            <person name="Worden A.Z."/>
            <person name="Robbens S."/>
            <person name="Partensky F."/>
            <person name="Degroeve S."/>
            <person name="Echeynie S."/>
            <person name="Cooke R."/>
            <person name="Saeys Y."/>
            <person name="Wuyts J."/>
            <person name="Jabbari K."/>
            <person name="Bowler C."/>
            <person name="Panaud O."/>
            <person name="Piegu B."/>
            <person name="Ball S.G."/>
            <person name="Ral J.-P."/>
            <person name="Bouget F.-Y."/>
            <person name="Piganeau G."/>
            <person name="De Baets B."/>
            <person name="Picard A."/>
            <person name="Delseny M."/>
            <person name="Demaille J."/>
            <person name="Van de Peer Y."/>
            <person name="Moreau H."/>
        </authorList>
    </citation>
    <scope>NUCLEOTIDE SEQUENCE [LARGE SCALE GENOMIC DNA]</scope>
    <source>
        <strain evidence="15">OTTH 0595 / CCAP 157/2 / RCC745</strain>
    </source>
</reference>
<keyword evidence="8" id="KW-0067">ATP-binding</keyword>
<dbReference type="FunFam" id="1.10.1140.10:FF:000002">
    <property type="entry name" value="V-type proton ATPase catalytic subunit A"/>
    <property type="match status" value="1"/>
</dbReference>
<dbReference type="GO" id="GO:0016887">
    <property type="term" value="F:ATP hydrolysis activity"/>
    <property type="evidence" value="ECO:0007669"/>
    <property type="project" value="InterPro"/>
</dbReference>
<dbReference type="OrthoDB" id="1676488at2759"/>
<proteinExistence type="inferred from homology"/>
<dbReference type="FunFam" id="3.40.50.300:FF:000052">
    <property type="entry name" value="V-type proton ATPase catalytic subunit A"/>
    <property type="match status" value="1"/>
</dbReference>
<keyword evidence="5" id="KW-0813">Transport</keyword>
<comment type="subunit">
    <text evidence="3">V-ATPase is a heteromultimeric enzyme composed of a peripheral catalytic V1 complex (main components: subunits A, B, C, D, E, and F) attached to an integral membrane V0 proton pore complex (main component: the proteolipid protein).</text>
</comment>
<dbReference type="SUPFAM" id="SSF52540">
    <property type="entry name" value="P-loop containing nucleoside triphosphate hydrolases"/>
    <property type="match status" value="1"/>
</dbReference>
<evidence type="ECO:0000256" key="8">
    <source>
        <dbReference type="ARBA" id="ARBA00022840"/>
    </source>
</evidence>